<evidence type="ECO:0008006" key="4">
    <source>
        <dbReference type="Google" id="ProtNLM"/>
    </source>
</evidence>
<proteinExistence type="predicted"/>
<feature type="signal peptide" evidence="1">
    <location>
        <begin position="1"/>
        <end position="18"/>
    </location>
</feature>
<gene>
    <name evidence="2" type="ORF">QYM36_003129</name>
</gene>
<dbReference type="PANTHER" id="PTHR46901">
    <property type="entry name" value="GH04942P"/>
    <property type="match status" value="1"/>
</dbReference>
<feature type="chain" id="PRO_5041652246" description="Chitin-binding type-4 domain-containing protein" evidence="1">
    <location>
        <begin position="19"/>
        <end position="102"/>
    </location>
</feature>
<dbReference type="EMBL" id="JAVRJZ010000005">
    <property type="protein sequence ID" value="KAK2722829.1"/>
    <property type="molecule type" value="Genomic_DNA"/>
</dbReference>
<evidence type="ECO:0000256" key="1">
    <source>
        <dbReference type="SAM" id="SignalP"/>
    </source>
</evidence>
<keyword evidence="3" id="KW-1185">Reference proteome</keyword>
<dbReference type="PANTHER" id="PTHR46901:SF2">
    <property type="entry name" value="GH04942P"/>
    <property type="match status" value="1"/>
</dbReference>
<sequence length="102" mass="11514">MSAKIIFILLICVFRSYGHVSLTFPPARKYDLDFLDNGRTLPPCGMPKGNVRTSLLAGSSFNVTWHLAYPHQGGFRLQVLDDQEKHVLYLTPEDNFVSDDVT</sequence>
<reference evidence="2" key="1">
    <citation type="submission" date="2023-07" db="EMBL/GenBank/DDBJ databases">
        <title>Chromosome-level genome assembly of Artemia franciscana.</title>
        <authorList>
            <person name="Jo E."/>
        </authorList>
    </citation>
    <scope>NUCLEOTIDE SEQUENCE</scope>
    <source>
        <tissue evidence="2">Whole body</tissue>
    </source>
</reference>
<dbReference type="Proteomes" id="UP001187531">
    <property type="component" value="Unassembled WGS sequence"/>
</dbReference>
<comment type="caution">
    <text evidence="2">The sequence shown here is derived from an EMBL/GenBank/DDBJ whole genome shotgun (WGS) entry which is preliminary data.</text>
</comment>
<evidence type="ECO:0000313" key="2">
    <source>
        <dbReference type="EMBL" id="KAK2722829.1"/>
    </source>
</evidence>
<protein>
    <recommendedName>
        <fullName evidence="4">Chitin-binding type-4 domain-containing protein</fullName>
    </recommendedName>
</protein>
<dbReference type="AlphaFoldDB" id="A0AA88I9B7"/>
<keyword evidence="1" id="KW-0732">Signal</keyword>
<name>A0AA88I9B7_ARTSF</name>
<accession>A0AA88I9B7</accession>
<organism evidence="2 3">
    <name type="scientific">Artemia franciscana</name>
    <name type="common">Brine shrimp</name>
    <name type="synonym">Artemia sanfranciscana</name>
    <dbReference type="NCBI Taxonomy" id="6661"/>
    <lineage>
        <taxon>Eukaryota</taxon>
        <taxon>Metazoa</taxon>
        <taxon>Ecdysozoa</taxon>
        <taxon>Arthropoda</taxon>
        <taxon>Crustacea</taxon>
        <taxon>Branchiopoda</taxon>
        <taxon>Anostraca</taxon>
        <taxon>Artemiidae</taxon>
        <taxon>Artemia</taxon>
    </lineage>
</organism>
<evidence type="ECO:0000313" key="3">
    <source>
        <dbReference type="Proteomes" id="UP001187531"/>
    </source>
</evidence>